<dbReference type="InterPro" id="IPR007867">
    <property type="entry name" value="GMC_OxRtase_C"/>
</dbReference>
<comment type="subunit">
    <text evidence="4">Monomer.</text>
</comment>
<reference evidence="22 23" key="1">
    <citation type="journal article" date="2019" name="Nat. Ecol. Evol.">
        <title>Megaphylogeny resolves global patterns of mushroom evolution.</title>
        <authorList>
            <person name="Varga T."/>
            <person name="Krizsan K."/>
            <person name="Foldi C."/>
            <person name="Dima B."/>
            <person name="Sanchez-Garcia M."/>
            <person name="Sanchez-Ramirez S."/>
            <person name="Szollosi G.J."/>
            <person name="Szarkandi J.G."/>
            <person name="Papp V."/>
            <person name="Albert L."/>
            <person name="Andreopoulos W."/>
            <person name="Angelini C."/>
            <person name="Antonin V."/>
            <person name="Barry K.W."/>
            <person name="Bougher N.L."/>
            <person name="Buchanan P."/>
            <person name="Buyck B."/>
            <person name="Bense V."/>
            <person name="Catcheside P."/>
            <person name="Chovatia M."/>
            <person name="Cooper J."/>
            <person name="Damon W."/>
            <person name="Desjardin D."/>
            <person name="Finy P."/>
            <person name="Geml J."/>
            <person name="Haridas S."/>
            <person name="Hughes K."/>
            <person name="Justo A."/>
            <person name="Karasinski D."/>
            <person name="Kautmanova I."/>
            <person name="Kiss B."/>
            <person name="Kocsube S."/>
            <person name="Kotiranta H."/>
            <person name="LaButti K.M."/>
            <person name="Lechner B.E."/>
            <person name="Liimatainen K."/>
            <person name="Lipzen A."/>
            <person name="Lukacs Z."/>
            <person name="Mihaltcheva S."/>
            <person name="Morgado L.N."/>
            <person name="Niskanen T."/>
            <person name="Noordeloos M.E."/>
            <person name="Ohm R.A."/>
            <person name="Ortiz-Santana B."/>
            <person name="Ovrebo C."/>
            <person name="Racz N."/>
            <person name="Riley R."/>
            <person name="Savchenko A."/>
            <person name="Shiryaev A."/>
            <person name="Soop K."/>
            <person name="Spirin V."/>
            <person name="Szebenyi C."/>
            <person name="Tomsovsky M."/>
            <person name="Tulloss R.E."/>
            <person name="Uehling J."/>
            <person name="Grigoriev I.V."/>
            <person name="Vagvolgyi C."/>
            <person name="Papp T."/>
            <person name="Martin F.M."/>
            <person name="Miettinen O."/>
            <person name="Hibbett D.S."/>
            <person name="Nagy L.G."/>
        </authorList>
    </citation>
    <scope>NUCLEOTIDE SEQUENCE [LARGE SCALE GENOMIC DNA]</scope>
    <source>
        <strain evidence="22 23">CBS 166.37</strain>
    </source>
</reference>
<feature type="binding site" evidence="19">
    <location>
        <position position="124"/>
    </location>
    <ligand>
        <name>FAD</name>
        <dbReference type="ChEBI" id="CHEBI:57692"/>
    </ligand>
</feature>
<dbReference type="SUPFAM" id="SSF51905">
    <property type="entry name" value="FAD/NAD(P)-binding domain"/>
    <property type="match status" value="1"/>
</dbReference>
<feature type="active site" description="Proton donor" evidence="18">
    <location>
        <position position="567"/>
    </location>
</feature>
<evidence type="ECO:0000256" key="9">
    <source>
        <dbReference type="ARBA" id="ARBA00022827"/>
    </source>
</evidence>
<sequence length="631" mass="67759">MRFQRMLIYFPLAMQLSMLPWLFLYTVRCSAFNITSDGSTVDHQSFDYVIVGGGTAGLTIANRLTENPRITVLVIEVGINAQNDSRVTDPGNFSIVDTSDLEWGYTTVNQTVGGNSLGLTVGKVLGGSSTINGMQWTRGTASQYDALEKLGNPGWNFASMQRYMRKAEAFHTPNQAQINLGITFSSDAHGKSGRVITGFPNPYPCPLCKLWDTLVEATVAVIPGLRNGGNIDQCSGNPNGVARCSYSIIPGASNGPNAGVNIRSSAAQSFLYSLPPNDRPNLYILTENLATKIIWKPKPHTELPTPRAIAFQDVRSPQSSFLALVNREVIVSSGSIGSPKFLELSGIGNRRLLESLNIAVISDLPSIGINLQDQAGISSAYTSAFQLNTSVLHSPSTGAAAFVTLPQVLGVVGAQNYVSRLTQTITRRATEIVKIGAGANIEGVSRMLRAQAAQFGEENAPVLEIVFAGQTPTQLFGTAAWILLPQYRGSVHIVSSDPLIPPAINPNYLLNSEDLSLLVNTSTLSRHIFNIPSVKQLYTSEVLPGVSVQTQPEFESYVHDNYFAVLHPIGTVSMLPHALGGAVDANLRVYGVKGVRVADASILPLQISAHLSSTVYGIAEKAADLIQHNQP</sequence>
<evidence type="ECO:0000256" key="11">
    <source>
        <dbReference type="ARBA" id="ARBA00023180"/>
    </source>
</evidence>
<evidence type="ECO:0000256" key="17">
    <source>
        <dbReference type="ARBA" id="ARBA00034059"/>
    </source>
</evidence>
<comment type="catalytic activity">
    <reaction evidence="15">
        <text>pyranose + acceptor = pyranos-3-ulose + reduced acceptor.</text>
        <dbReference type="EC" id="1.1.99.29"/>
    </reaction>
</comment>
<name>A0A5C3LU09_9AGAR</name>
<keyword evidence="10" id="KW-0560">Oxidoreductase</keyword>
<evidence type="ECO:0000256" key="14">
    <source>
        <dbReference type="ARBA" id="ARBA00034010"/>
    </source>
</evidence>
<dbReference type="Gene3D" id="4.10.450.10">
    <property type="entry name" value="Glucose Oxidase, domain 2"/>
    <property type="match status" value="1"/>
</dbReference>
<dbReference type="InterPro" id="IPR000172">
    <property type="entry name" value="GMC_OxRdtase_N"/>
</dbReference>
<keyword evidence="6" id="KW-0964">Secreted</keyword>
<dbReference type="Gene3D" id="3.30.560.10">
    <property type="entry name" value="Glucose Oxidase, domain 3"/>
    <property type="match status" value="1"/>
</dbReference>
<dbReference type="InterPro" id="IPR036188">
    <property type="entry name" value="FAD/NAD-bd_sf"/>
</dbReference>
<evidence type="ECO:0000256" key="1">
    <source>
        <dbReference type="ARBA" id="ARBA00001974"/>
    </source>
</evidence>
<organism evidence="22 23">
    <name type="scientific">Crucibulum laeve</name>
    <dbReference type="NCBI Taxonomy" id="68775"/>
    <lineage>
        <taxon>Eukaryota</taxon>
        <taxon>Fungi</taxon>
        <taxon>Dikarya</taxon>
        <taxon>Basidiomycota</taxon>
        <taxon>Agaricomycotina</taxon>
        <taxon>Agaricomycetes</taxon>
        <taxon>Agaricomycetidae</taxon>
        <taxon>Agaricales</taxon>
        <taxon>Agaricineae</taxon>
        <taxon>Nidulariaceae</taxon>
        <taxon>Crucibulum</taxon>
    </lineage>
</organism>
<protein>
    <recommendedName>
        <fullName evidence="5">pyranose dehydrogenase (acceptor)</fullName>
        <ecNumber evidence="5">1.1.99.29</ecNumber>
    </recommendedName>
</protein>
<dbReference type="EMBL" id="ML213617">
    <property type="protein sequence ID" value="TFK36037.1"/>
    <property type="molecule type" value="Genomic_DNA"/>
</dbReference>
<dbReference type="PANTHER" id="PTHR11552">
    <property type="entry name" value="GLUCOSE-METHANOL-CHOLINE GMC OXIDOREDUCTASE"/>
    <property type="match status" value="1"/>
</dbReference>
<evidence type="ECO:0000256" key="4">
    <source>
        <dbReference type="ARBA" id="ARBA00011245"/>
    </source>
</evidence>
<evidence type="ECO:0000256" key="5">
    <source>
        <dbReference type="ARBA" id="ARBA00013177"/>
    </source>
</evidence>
<dbReference type="Pfam" id="PF05199">
    <property type="entry name" value="GMC_oxred_C"/>
    <property type="match status" value="1"/>
</dbReference>
<dbReference type="SUPFAM" id="SSF54373">
    <property type="entry name" value="FAD-linked reductases, C-terminal domain"/>
    <property type="match status" value="1"/>
</dbReference>
<keyword evidence="11" id="KW-0325">Glycoprotein</keyword>
<dbReference type="Pfam" id="PF00732">
    <property type="entry name" value="GMC_oxred_N"/>
    <property type="match status" value="1"/>
</dbReference>
<proteinExistence type="inferred from homology"/>
<comment type="cofactor">
    <cofactor evidence="1 19">
        <name>FAD</name>
        <dbReference type="ChEBI" id="CHEBI:57692"/>
    </cofactor>
</comment>
<feature type="active site" description="Proton acceptor" evidence="18">
    <location>
        <position position="610"/>
    </location>
</feature>
<evidence type="ECO:0000256" key="19">
    <source>
        <dbReference type="PIRSR" id="PIRSR000137-2"/>
    </source>
</evidence>
<dbReference type="GO" id="GO:0005576">
    <property type="term" value="C:extracellular region"/>
    <property type="evidence" value="ECO:0007669"/>
    <property type="project" value="UniProtKB-SubCell"/>
</dbReference>
<dbReference type="GO" id="GO:0050660">
    <property type="term" value="F:flavin adenine dinucleotide binding"/>
    <property type="evidence" value="ECO:0007669"/>
    <property type="project" value="InterPro"/>
</dbReference>
<accession>A0A5C3LU09</accession>
<evidence type="ECO:0000256" key="20">
    <source>
        <dbReference type="RuleBase" id="RU003968"/>
    </source>
</evidence>
<dbReference type="PROSITE" id="PS00623">
    <property type="entry name" value="GMC_OXRED_1"/>
    <property type="match status" value="1"/>
</dbReference>
<comment type="catalytic activity">
    <reaction evidence="13">
        <text>pyranose + acceptor = pyranos-2-ulose + reduced acceptor.</text>
        <dbReference type="EC" id="1.1.99.29"/>
    </reaction>
</comment>
<evidence type="ECO:0000256" key="15">
    <source>
        <dbReference type="ARBA" id="ARBA00034029"/>
    </source>
</evidence>
<feature type="domain" description="Glucose-methanol-choline oxidoreductase N-terminal" evidence="21">
    <location>
        <begin position="122"/>
        <end position="145"/>
    </location>
</feature>
<evidence type="ECO:0000256" key="18">
    <source>
        <dbReference type="PIRSR" id="PIRSR000137-1"/>
    </source>
</evidence>
<evidence type="ECO:0000313" key="23">
    <source>
        <dbReference type="Proteomes" id="UP000308652"/>
    </source>
</evidence>
<keyword evidence="7 20" id="KW-0285">Flavoprotein</keyword>
<keyword evidence="8" id="KW-0732">Signal</keyword>
<evidence type="ECO:0000313" key="22">
    <source>
        <dbReference type="EMBL" id="TFK36037.1"/>
    </source>
</evidence>
<dbReference type="PIRSF" id="PIRSF000137">
    <property type="entry name" value="Alcohol_oxidase"/>
    <property type="match status" value="1"/>
</dbReference>
<dbReference type="Proteomes" id="UP000308652">
    <property type="component" value="Unassembled WGS sequence"/>
</dbReference>
<dbReference type="GO" id="GO:0033718">
    <property type="term" value="F:pyranose dehydrogenase (acceptor) activity"/>
    <property type="evidence" value="ECO:0007669"/>
    <property type="project" value="UniProtKB-EC"/>
</dbReference>
<comment type="catalytic activity">
    <reaction evidence="14">
        <text>pyranose + acceptor = pyranos-2,3-diulose + reduced acceptor.</text>
        <dbReference type="EC" id="1.1.99.29"/>
    </reaction>
</comment>
<keyword evidence="23" id="KW-1185">Reference proteome</keyword>
<evidence type="ECO:0000256" key="6">
    <source>
        <dbReference type="ARBA" id="ARBA00022525"/>
    </source>
</evidence>
<dbReference type="AlphaFoldDB" id="A0A5C3LU09"/>
<comment type="catalytic activity">
    <reaction evidence="16">
        <text>a pyranoside + acceptor = a pyranosid-3-ulose + reduced acceptor.</text>
        <dbReference type="EC" id="1.1.99.29"/>
    </reaction>
</comment>
<evidence type="ECO:0000256" key="3">
    <source>
        <dbReference type="ARBA" id="ARBA00010790"/>
    </source>
</evidence>
<evidence type="ECO:0000256" key="13">
    <source>
        <dbReference type="ARBA" id="ARBA00033986"/>
    </source>
</evidence>
<dbReference type="InterPro" id="IPR027424">
    <property type="entry name" value="Glucose_Oxidase_domain_2"/>
</dbReference>
<evidence type="ECO:0000256" key="12">
    <source>
        <dbReference type="ARBA" id="ARBA00024699"/>
    </source>
</evidence>
<dbReference type="PANTHER" id="PTHR11552:SF201">
    <property type="entry name" value="GLUCOSE-METHANOL-CHOLINE OXIDOREDUCTASE N-TERMINAL DOMAIN-CONTAINING PROTEIN"/>
    <property type="match status" value="1"/>
</dbReference>
<comment type="subcellular location">
    <subcellularLocation>
        <location evidence="2">Secreted</location>
    </subcellularLocation>
</comment>
<dbReference type="InterPro" id="IPR012132">
    <property type="entry name" value="GMC_OxRdtase"/>
</dbReference>
<dbReference type="EC" id="1.1.99.29" evidence="5"/>
<comment type="similarity">
    <text evidence="3 20">Belongs to the GMC oxidoreductase family.</text>
</comment>
<evidence type="ECO:0000256" key="8">
    <source>
        <dbReference type="ARBA" id="ARBA00022729"/>
    </source>
</evidence>
<evidence type="ECO:0000259" key="21">
    <source>
        <dbReference type="PROSITE" id="PS00623"/>
    </source>
</evidence>
<dbReference type="OrthoDB" id="269227at2759"/>
<comment type="catalytic activity">
    <reaction evidence="17">
        <text>a pyranoside + acceptor = a pyranosid-3,4-diulose + reduced acceptor.</text>
        <dbReference type="EC" id="1.1.99.29"/>
    </reaction>
</comment>
<evidence type="ECO:0000256" key="7">
    <source>
        <dbReference type="ARBA" id="ARBA00022630"/>
    </source>
</evidence>
<dbReference type="Gene3D" id="3.50.50.60">
    <property type="entry name" value="FAD/NAD(P)-binding domain"/>
    <property type="match status" value="1"/>
</dbReference>
<keyword evidence="9 19" id="KW-0274">FAD</keyword>
<gene>
    <name evidence="22" type="ORF">BDQ12DRAFT_714429</name>
</gene>
<dbReference type="STRING" id="68775.A0A5C3LU09"/>
<evidence type="ECO:0000256" key="16">
    <source>
        <dbReference type="ARBA" id="ARBA00034050"/>
    </source>
</evidence>
<comment type="function">
    <text evidence="12">Catalyzes the single-oxidation or sequential double oxidation reaction of carbohydrates primarily at carbon-2 and/or carbon-3 with the concomitant reduction of the flavin. The enzyme exhibits a broad sugar substrate specificity, oxidizing different aldopyranoses to the corresponding C-1, C-2, C-3 or C-1,2, C-2,3 and C-3,4 (di)dehydro sugars with substrate-specific regioselectivity. Accepts only a narrow range of electron acceptors such as substituted benzoquinones and complexed metal ions and reacts extremely slowly with O(2) as acceptor. May play a role in the natural recycling of plant matter by oxidizing all major monosaccharides in lignocellulose and by reducing quinone compounds or reactive radical species generated during lignin depolymerization.</text>
</comment>
<evidence type="ECO:0000256" key="10">
    <source>
        <dbReference type="ARBA" id="ARBA00023002"/>
    </source>
</evidence>
<evidence type="ECO:0000256" key="2">
    <source>
        <dbReference type="ARBA" id="ARBA00004613"/>
    </source>
</evidence>